<protein>
    <recommendedName>
        <fullName evidence="7">Catalase-related peroxidase</fullName>
        <ecNumber evidence="7">1.11.1.-</ecNumber>
    </recommendedName>
</protein>
<dbReference type="AlphaFoldDB" id="A0A163IR31"/>
<evidence type="ECO:0000256" key="5">
    <source>
        <dbReference type="ARBA" id="ARBA00023002"/>
    </source>
</evidence>
<dbReference type="InterPro" id="IPR018028">
    <property type="entry name" value="Catalase"/>
</dbReference>
<dbReference type="GO" id="GO:0005737">
    <property type="term" value="C:cytoplasm"/>
    <property type="evidence" value="ECO:0007669"/>
    <property type="project" value="TreeGrafter"/>
</dbReference>
<keyword evidence="2 7" id="KW-0575">Peroxidase</keyword>
<comment type="cofactor">
    <cofactor evidence="7">
        <name>heme</name>
        <dbReference type="ChEBI" id="CHEBI:30413"/>
    </cofactor>
</comment>
<evidence type="ECO:0000313" key="13">
    <source>
        <dbReference type="Proteomes" id="UP000076796"/>
    </source>
</evidence>
<dbReference type="PIRSF" id="PIRSF000296">
    <property type="entry name" value="SrpA"/>
    <property type="match status" value="1"/>
</dbReference>
<sequence>MTDAQSGRTHPVPDSAPSDITSQTVNALEDLSGVHPGYRRAHAKGFCCRASFRSSGLGAAFTTAPHMQEQAETPAIVRFSGVSTNPAMADLLSPAKGMAVQFTLPGGDVTYLVGATVPVFFARTPESFLDIMKTVNETREGERGPIDLIREIIIHFSESKESLLAVKLLKPPASYAACHYYCIHTYLFLDSQGNARPVKFEWLPEGGVETLSIKDAAQQPEDYLMDELRLRLETAPAVFQLDAIFGEAGDPTDDPTRAWPDDRKRVILGHLYVTDIIEEPEGLLMDPTVMAEGMALSDDPILHFRHSTYTDSYNRRSAGQ</sequence>
<dbReference type="PRINTS" id="PR00067">
    <property type="entry name" value="CATALASE"/>
</dbReference>
<dbReference type="GO" id="GO:0020037">
    <property type="term" value="F:heme binding"/>
    <property type="evidence" value="ECO:0007669"/>
    <property type="project" value="InterPro"/>
</dbReference>
<dbReference type="GO" id="GO:0046872">
    <property type="term" value="F:metal ion binding"/>
    <property type="evidence" value="ECO:0007669"/>
    <property type="project" value="UniProtKB-KW"/>
</dbReference>
<name>A0A163IR31_9BACL</name>
<feature type="domain" description="Catalase core" evidence="11">
    <location>
        <begin position="5"/>
        <end position="320"/>
    </location>
</feature>
<dbReference type="SUPFAM" id="SSF56634">
    <property type="entry name" value="Heme-dependent catalase-like"/>
    <property type="match status" value="1"/>
</dbReference>
<dbReference type="GO" id="GO:0042542">
    <property type="term" value="P:response to hydrogen peroxide"/>
    <property type="evidence" value="ECO:0007669"/>
    <property type="project" value="TreeGrafter"/>
</dbReference>
<keyword evidence="3 7" id="KW-0349">Heme</keyword>
<feature type="binding site" description="axial binding residue" evidence="9">
    <location>
        <position position="309"/>
    </location>
    <ligand>
        <name>heme</name>
        <dbReference type="ChEBI" id="CHEBI:30413"/>
    </ligand>
    <ligandPart>
        <name>Fe</name>
        <dbReference type="ChEBI" id="CHEBI:18248"/>
    </ligandPart>
</feature>
<dbReference type="Pfam" id="PF00199">
    <property type="entry name" value="Catalase"/>
    <property type="match status" value="1"/>
</dbReference>
<gene>
    <name evidence="12" type="ORF">AWU65_09290</name>
</gene>
<dbReference type="InterPro" id="IPR020835">
    <property type="entry name" value="Catalase_sf"/>
</dbReference>
<dbReference type="EMBL" id="LWMH01000001">
    <property type="protein sequence ID" value="KZS46105.1"/>
    <property type="molecule type" value="Genomic_DNA"/>
</dbReference>
<proteinExistence type="inferred from homology"/>
<accession>A0A163IR31</accession>
<evidence type="ECO:0000256" key="1">
    <source>
        <dbReference type="ARBA" id="ARBA00005329"/>
    </source>
</evidence>
<dbReference type="InterPro" id="IPR011614">
    <property type="entry name" value="Catalase_core"/>
</dbReference>
<keyword evidence="4 7" id="KW-0479">Metal-binding</keyword>
<comment type="similarity">
    <text evidence="1 7">Belongs to the catalase family.</text>
</comment>
<evidence type="ECO:0000256" key="2">
    <source>
        <dbReference type="ARBA" id="ARBA00022559"/>
    </source>
</evidence>
<keyword evidence="5 7" id="KW-0560">Oxidoreductase</keyword>
<comment type="function">
    <text evidence="7">Has an organic peroxide-dependent peroxidase activity.</text>
</comment>
<feature type="region of interest" description="Disordered" evidence="10">
    <location>
        <begin position="1"/>
        <end position="20"/>
    </location>
</feature>
<keyword evidence="6 7" id="KW-0408">Iron</keyword>
<evidence type="ECO:0000256" key="9">
    <source>
        <dbReference type="PIRSR" id="PIRSR000296-2"/>
    </source>
</evidence>
<evidence type="ECO:0000259" key="11">
    <source>
        <dbReference type="SMART" id="SM01060"/>
    </source>
</evidence>
<evidence type="ECO:0000313" key="12">
    <source>
        <dbReference type="EMBL" id="KZS46105.1"/>
    </source>
</evidence>
<feature type="active site" evidence="8">
    <location>
        <position position="42"/>
    </location>
</feature>
<evidence type="ECO:0000256" key="8">
    <source>
        <dbReference type="PIRSR" id="PIRSR000296-1"/>
    </source>
</evidence>
<evidence type="ECO:0000256" key="4">
    <source>
        <dbReference type="ARBA" id="ARBA00022723"/>
    </source>
</evidence>
<comment type="caution">
    <text evidence="12">The sequence shown here is derived from an EMBL/GenBank/DDBJ whole genome shotgun (WGS) entry which is preliminary data.</text>
</comment>
<evidence type="ECO:0000256" key="3">
    <source>
        <dbReference type="ARBA" id="ARBA00022617"/>
    </source>
</evidence>
<dbReference type="PANTHER" id="PTHR11465:SF9">
    <property type="entry name" value="CATALASE"/>
    <property type="match status" value="1"/>
</dbReference>
<organism evidence="12 13">
    <name type="scientific">Paenibacillus glucanolyticus</name>
    <dbReference type="NCBI Taxonomy" id="59843"/>
    <lineage>
        <taxon>Bacteria</taxon>
        <taxon>Bacillati</taxon>
        <taxon>Bacillota</taxon>
        <taxon>Bacilli</taxon>
        <taxon>Bacillales</taxon>
        <taxon>Paenibacillaceae</taxon>
        <taxon>Paenibacillus</taxon>
    </lineage>
</organism>
<dbReference type="InterPro" id="IPR024168">
    <property type="entry name" value="Catalase_SrpA-type_pred"/>
</dbReference>
<reference evidence="12" key="1">
    <citation type="journal article" date="2016" name="Genome Announc.">
        <title>Draft genomes of two strains of Paenibacillus glucanolyticus with capability to degrade lignocellulose.</title>
        <authorList>
            <person name="Mathews S.L."/>
            <person name="Pawlak J."/>
            <person name="Grunden A.M."/>
        </authorList>
    </citation>
    <scope>NUCLEOTIDE SEQUENCE [LARGE SCALE GENOMIC DNA]</scope>
    <source>
        <strain evidence="12">SLM1</strain>
    </source>
</reference>
<dbReference type="STRING" id="59843.A3958_08805"/>
<dbReference type="PANTHER" id="PTHR11465">
    <property type="entry name" value="CATALASE"/>
    <property type="match status" value="1"/>
</dbReference>
<evidence type="ECO:0000256" key="7">
    <source>
        <dbReference type="PIRNR" id="PIRNR000296"/>
    </source>
</evidence>
<dbReference type="CDD" id="cd08153">
    <property type="entry name" value="srpA_like"/>
    <property type="match status" value="1"/>
</dbReference>
<dbReference type="GO" id="GO:0042744">
    <property type="term" value="P:hydrogen peroxide catabolic process"/>
    <property type="evidence" value="ECO:0007669"/>
    <property type="project" value="TreeGrafter"/>
</dbReference>
<dbReference type="SMART" id="SM01060">
    <property type="entry name" value="Catalase"/>
    <property type="match status" value="1"/>
</dbReference>
<evidence type="ECO:0000256" key="10">
    <source>
        <dbReference type="SAM" id="MobiDB-lite"/>
    </source>
</evidence>
<dbReference type="Gene3D" id="1.20.1280.120">
    <property type="match status" value="1"/>
</dbReference>
<dbReference type="EC" id="1.11.1.-" evidence="7"/>
<evidence type="ECO:0000256" key="6">
    <source>
        <dbReference type="ARBA" id="ARBA00023004"/>
    </source>
</evidence>
<dbReference type="PROSITE" id="PS51402">
    <property type="entry name" value="CATALASE_3"/>
    <property type="match status" value="1"/>
</dbReference>
<dbReference type="Gene3D" id="2.40.180.10">
    <property type="entry name" value="Catalase core domain"/>
    <property type="match status" value="1"/>
</dbReference>
<dbReference type="GO" id="GO:0004096">
    <property type="term" value="F:catalase activity"/>
    <property type="evidence" value="ECO:0007669"/>
    <property type="project" value="InterPro"/>
</dbReference>
<dbReference type="Proteomes" id="UP000076796">
    <property type="component" value="Unassembled WGS sequence"/>
</dbReference>
<keyword evidence="13" id="KW-1185">Reference proteome</keyword>